<protein>
    <recommendedName>
        <fullName evidence="4">Kelch motif-containing protein</fullName>
    </recommendedName>
</protein>
<evidence type="ECO:0000313" key="3">
    <source>
        <dbReference type="Proteomes" id="UP000543556"/>
    </source>
</evidence>
<dbReference type="RefSeq" id="WP_176636073.1">
    <property type="nucleotide sequence ID" value="NZ_JAAMFM010000029.1"/>
</dbReference>
<dbReference type="Proteomes" id="UP000543556">
    <property type="component" value="Unassembled WGS sequence"/>
</dbReference>
<feature type="region of interest" description="Disordered" evidence="1">
    <location>
        <begin position="44"/>
        <end position="80"/>
    </location>
</feature>
<dbReference type="Pfam" id="PF01344">
    <property type="entry name" value="Kelch_1"/>
    <property type="match status" value="1"/>
</dbReference>
<dbReference type="InterPro" id="IPR006652">
    <property type="entry name" value="Kelch_1"/>
</dbReference>
<dbReference type="Gene3D" id="2.120.10.80">
    <property type="entry name" value="Kelch-type beta propeller"/>
    <property type="match status" value="2"/>
</dbReference>
<dbReference type="SUPFAM" id="SSF117281">
    <property type="entry name" value="Kelch motif"/>
    <property type="match status" value="1"/>
</dbReference>
<organism evidence="2 3">
    <name type="scientific">Arthrobacter wenxiniae</name>
    <dbReference type="NCBI Taxonomy" id="2713570"/>
    <lineage>
        <taxon>Bacteria</taxon>
        <taxon>Bacillati</taxon>
        <taxon>Actinomycetota</taxon>
        <taxon>Actinomycetes</taxon>
        <taxon>Micrococcales</taxon>
        <taxon>Micrococcaceae</taxon>
        <taxon>Arthrobacter</taxon>
    </lineage>
</organism>
<dbReference type="SMART" id="SM00612">
    <property type="entry name" value="Kelch"/>
    <property type="match status" value="4"/>
</dbReference>
<dbReference type="SUPFAM" id="SSF50965">
    <property type="entry name" value="Galactose oxidase, central domain"/>
    <property type="match status" value="1"/>
</dbReference>
<proteinExistence type="predicted"/>
<evidence type="ECO:0008006" key="4">
    <source>
        <dbReference type="Google" id="ProtNLM"/>
    </source>
</evidence>
<keyword evidence="3" id="KW-1185">Reference proteome</keyword>
<dbReference type="InterPro" id="IPR015915">
    <property type="entry name" value="Kelch-typ_b-propeller"/>
</dbReference>
<dbReference type="EMBL" id="JAAMFM010000029">
    <property type="protein sequence ID" value="NVM96352.1"/>
    <property type="molecule type" value="Genomic_DNA"/>
</dbReference>
<reference evidence="2 3" key="1">
    <citation type="submission" date="2020-02" db="EMBL/GenBank/DDBJ databases">
        <title>Genome sequence of strain AETb3-4.</title>
        <authorList>
            <person name="Gao J."/>
            <person name="Zhang X."/>
        </authorList>
    </citation>
    <scope>NUCLEOTIDE SEQUENCE [LARGE SCALE GENOMIC DNA]</scope>
    <source>
        <strain evidence="2 3">AETb3-4</strain>
    </source>
</reference>
<dbReference type="AlphaFoldDB" id="A0A7Y7LZU2"/>
<comment type="caution">
    <text evidence="2">The sequence shown here is derived from an EMBL/GenBank/DDBJ whole genome shotgun (WGS) entry which is preliminary data.</text>
</comment>
<name>A0A7Y7LZU2_9MICC</name>
<gene>
    <name evidence="2" type="ORF">G6034_15840</name>
</gene>
<sequence length="369" mass="36680">MTATPHHFTRHLADPRRRRAAAGVVLLVSLAACSVGPGAVPGPGVTSGFPPGPVTAATGTGSSGSTSPGSPAAAPPTVPAQAPATTFTATMLPWRLPRPLSRAVALPDGRDLLILGGLTAAGTSSTEMLRINPATGQAAPAGTLAQAVHDAGGAVLGSRFFVFGGGGDTVLGTVQAFAPGQDRARVVGRLPRPRADLSVAAGSDGRMAYIVGGFDGANPDPAVLDTADGMSFKTVANLPQPVRYAAVAVLGQYLWVLGGAGGTTATAAIQRVDPRTGSAAVVGRLPVPLDHAVAVVLDGSLLVIGGMVNGRPSSTIWRLDPDNGTAARAGTLPEAVSIPAAAVLGGNAYVMGGEGRTTLDTVVRITRAG</sequence>
<feature type="compositionally biased region" description="Low complexity" evidence="1">
    <location>
        <begin position="54"/>
        <end position="72"/>
    </location>
</feature>
<accession>A0A7Y7LZU2</accession>
<evidence type="ECO:0000256" key="1">
    <source>
        <dbReference type="SAM" id="MobiDB-lite"/>
    </source>
</evidence>
<evidence type="ECO:0000313" key="2">
    <source>
        <dbReference type="EMBL" id="NVM96352.1"/>
    </source>
</evidence>
<dbReference type="InterPro" id="IPR011043">
    <property type="entry name" value="Gal_Oxase/kelch_b-propeller"/>
</dbReference>
<dbReference type="PANTHER" id="PTHR45632">
    <property type="entry name" value="LD33804P"/>
    <property type="match status" value="1"/>
</dbReference>